<dbReference type="PANTHER" id="PTHR30035">
    <property type="entry name" value="LIPOPROTEIN VACJ-RELATED"/>
    <property type="match status" value="1"/>
</dbReference>
<feature type="signal peptide" evidence="3">
    <location>
        <begin position="1"/>
        <end position="25"/>
    </location>
</feature>
<evidence type="ECO:0000256" key="1">
    <source>
        <dbReference type="ARBA" id="ARBA00010634"/>
    </source>
</evidence>
<keyword evidence="5" id="KW-1185">Reference proteome</keyword>
<feature type="chain" id="PRO_5032745146" evidence="3">
    <location>
        <begin position="26"/>
        <end position="245"/>
    </location>
</feature>
<evidence type="ECO:0000313" key="5">
    <source>
        <dbReference type="Proteomes" id="UP000559987"/>
    </source>
</evidence>
<dbReference type="RefSeq" id="WP_343049060.1">
    <property type="nucleotide sequence ID" value="NZ_JACHXZ010000003.1"/>
</dbReference>
<dbReference type="PANTHER" id="PTHR30035:SF3">
    <property type="entry name" value="INTERMEMBRANE PHOSPHOLIPID TRANSPORT SYSTEM LIPOPROTEIN MLAA"/>
    <property type="match status" value="1"/>
</dbReference>
<dbReference type="GO" id="GO:0016020">
    <property type="term" value="C:membrane"/>
    <property type="evidence" value="ECO:0007669"/>
    <property type="project" value="InterPro"/>
</dbReference>
<keyword evidence="2 3" id="KW-0732">Signal</keyword>
<dbReference type="Pfam" id="PF04333">
    <property type="entry name" value="MlaA"/>
    <property type="match status" value="1"/>
</dbReference>
<name>A0A839UR83_9GAMM</name>
<gene>
    <name evidence="4" type="ORF">FHS30_002187</name>
</gene>
<dbReference type="PRINTS" id="PR01805">
    <property type="entry name" value="VACJLIPOPROT"/>
</dbReference>
<dbReference type="EMBL" id="JACHXZ010000003">
    <property type="protein sequence ID" value="MBB3168979.1"/>
    <property type="molecule type" value="Genomic_DNA"/>
</dbReference>
<dbReference type="Proteomes" id="UP000559987">
    <property type="component" value="Unassembled WGS sequence"/>
</dbReference>
<comment type="caution">
    <text evidence="4">The sequence shown here is derived from an EMBL/GenBank/DDBJ whole genome shotgun (WGS) entry which is preliminary data.</text>
</comment>
<evidence type="ECO:0000256" key="2">
    <source>
        <dbReference type="ARBA" id="ARBA00022729"/>
    </source>
</evidence>
<evidence type="ECO:0000256" key="3">
    <source>
        <dbReference type="SAM" id="SignalP"/>
    </source>
</evidence>
<accession>A0A839UR83</accession>
<comment type="similarity">
    <text evidence="1">Belongs to the MlaA family.</text>
</comment>
<dbReference type="GO" id="GO:0120010">
    <property type="term" value="P:intermembrane phospholipid transfer"/>
    <property type="evidence" value="ECO:0007669"/>
    <property type="project" value="TreeGrafter"/>
</dbReference>
<sequence length="245" mass="27078">MRLIYLSVRQGLLALALLMSTPVLAADDATSEDPWEGFNRTMFTFNSTLDRYFMRPLAIGYTAVLPDPVEVGVDNVFANLRELTNVFNDVLQWKWDAAANDTARFLINSTVGLAGVFDVAGHFGLRRSDGEDFGQTLAVWGVPEGPYVILPFLGPSTVTRTLSIPMDLDTVPVAQIEDAGARYGVLGLRLVSMRAQLLPLEKSMSGDHYVFIRSAYLQNRQFLINDGVVEDDFGGASDDYGDYDY</sequence>
<dbReference type="InterPro" id="IPR007428">
    <property type="entry name" value="MlaA"/>
</dbReference>
<keyword evidence="4" id="KW-0449">Lipoprotein</keyword>
<reference evidence="4 5" key="1">
    <citation type="submission" date="2020-08" db="EMBL/GenBank/DDBJ databases">
        <title>Genomic Encyclopedia of Type Strains, Phase III (KMG-III): the genomes of soil and plant-associated and newly described type strains.</title>
        <authorList>
            <person name="Whitman W."/>
        </authorList>
    </citation>
    <scope>NUCLEOTIDE SEQUENCE [LARGE SCALE GENOMIC DNA]</scope>
    <source>
        <strain evidence="4 5">CECT 8571</strain>
    </source>
</reference>
<proteinExistence type="inferred from homology"/>
<organism evidence="4 5">
    <name type="scientific">Simiduia aestuariiviva</name>
    <dbReference type="NCBI Taxonomy" id="1510459"/>
    <lineage>
        <taxon>Bacteria</taxon>
        <taxon>Pseudomonadati</taxon>
        <taxon>Pseudomonadota</taxon>
        <taxon>Gammaproteobacteria</taxon>
        <taxon>Cellvibrionales</taxon>
        <taxon>Cellvibrionaceae</taxon>
        <taxon>Simiduia</taxon>
    </lineage>
</organism>
<evidence type="ECO:0000313" key="4">
    <source>
        <dbReference type="EMBL" id="MBB3168979.1"/>
    </source>
</evidence>
<dbReference type="AlphaFoldDB" id="A0A839UR83"/>
<protein>
    <submittedName>
        <fullName evidence="4">Phospholipid-binding lipoprotein MlaA</fullName>
    </submittedName>
</protein>